<gene>
    <name evidence="1" type="ORF">BBK82_37345</name>
</gene>
<evidence type="ECO:0000313" key="1">
    <source>
        <dbReference type="EMBL" id="ANZ40816.1"/>
    </source>
</evidence>
<name>A0A1B2HSV2_9PSEU</name>
<organism evidence="1 2">
    <name type="scientific">Lentzea guizhouensis</name>
    <dbReference type="NCBI Taxonomy" id="1586287"/>
    <lineage>
        <taxon>Bacteria</taxon>
        <taxon>Bacillati</taxon>
        <taxon>Actinomycetota</taxon>
        <taxon>Actinomycetes</taxon>
        <taxon>Pseudonocardiales</taxon>
        <taxon>Pseudonocardiaceae</taxon>
        <taxon>Lentzea</taxon>
    </lineage>
</organism>
<dbReference type="Proteomes" id="UP000093053">
    <property type="component" value="Chromosome"/>
</dbReference>
<dbReference type="RefSeq" id="WP_065919153.1">
    <property type="nucleotide sequence ID" value="NZ_CP016793.1"/>
</dbReference>
<reference evidence="1 2" key="1">
    <citation type="submission" date="2016-07" db="EMBL/GenBank/DDBJ databases">
        <title>Complete genome sequence of the Lentzea guizhouensis DHS C013.</title>
        <authorList>
            <person name="Cao C."/>
        </authorList>
    </citation>
    <scope>NUCLEOTIDE SEQUENCE [LARGE SCALE GENOMIC DNA]</scope>
    <source>
        <strain evidence="1 2">DHS C013</strain>
    </source>
</reference>
<dbReference type="OrthoDB" id="3697835at2"/>
<evidence type="ECO:0000313" key="2">
    <source>
        <dbReference type="Proteomes" id="UP000093053"/>
    </source>
</evidence>
<accession>A0A1B2HSV2</accession>
<sequence length="129" mass="13713">MADSSATTVRCHAEQTEVTLRSRTVLLDFTGECRVRGTALSDLRLSADLPDAGGPEDGGTVVLTQDGERLTAVVTQPDGEVRLTSEKAVGWKGSGSRFEADEEFVLVLEEAPDAPVLSVRGLKLQVENG</sequence>
<keyword evidence="2" id="KW-1185">Reference proteome</keyword>
<protein>
    <submittedName>
        <fullName evidence="1">Uncharacterized protein</fullName>
    </submittedName>
</protein>
<dbReference type="KEGG" id="led:BBK82_37345"/>
<proteinExistence type="predicted"/>
<dbReference type="AlphaFoldDB" id="A0A1B2HSV2"/>
<dbReference type="STRING" id="1586287.BBK82_37345"/>
<dbReference type="EMBL" id="CP016793">
    <property type="protein sequence ID" value="ANZ40816.1"/>
    <property type="molecule type" value="Genomic_DNA"/>
</dbReference>